<feature type="region of interest" description="Disordered" evidence="1">
    <location>
        <begin position="677"/>
        <end position="717"/>
    </location>
</feature>
<evidence type="ECO:0000313" key="3">
    <source>
        <dbReference type="EMBL" id="KAF7505481.1"/>
    </source>
</evidence>
<evidence type="ECO:0000256" key="1">
    <source>
        <dbReference type="SAM" id="MobiDB-lite"/>
    </source>
</evidence>
<keyword evidence="2" id="KW-0472">Membrane</keyword>
<protein>
    <recommendedName>
        <fullName evidence="5">Pre-mRNA splicing factor CLF1</fullName>
    </recommendedName>
</protein>
<dbReference type="Proteomes" id="UP000606974">
    <property type="component" value="Unassembled WGS sequence"/>
</dbReference>
<feature type="compositionally biased region" description="Basic and acidic residues" evidence="1">
    <location>
        <begin position="416"/>
        <end position="428"/>
    </location>
</feature>
<feature type="region of interest" description="Disordered" evidence="1">
    <location>
        <begin position="737"/>
        <end position="797"/>
    </location>
</feature>
<sequence length="797" mass="84866">MPAPTPPTKLKDHCSIIHNNVLYVYSPDALQSLALQKNATWSEEPMGISVTGATCVLGGIDGDHSKAALYVVGGSTNSSSTQYPGLQRYSIQEKRWDNISPVTRVTQNRKHHGSALLNASSSILVYGGSQDGDNNPSTQTFLIETWPPYNVRSFNSLAPPVVDPIMLTWADNRAAMVGGSPTNNQVFTFGPDDGWADAGVTLTQPPPTGSVSQSALLSLADGSKVLVTFDMGQSPNRVSETVLRDPGGQPAQPGQSVGNIDKPLGSRKRDVTLGTFPQYNDSLAPRTIRSDVSLAQDPDGLIVISGGNDQDPLLIFNAAENHWVDATELLGEQPQIPSTGSPTPSISIPTASASSASAPTGGTARSRPLTILGAVLGSTCGIAAILIIALLLLRWKKLKSKKNPKRRDARFLNGKQRKDSRLSFEDQGLRPIRPAAEPMGHSVAPSTDDLTLVGGKGSHSRKSSSMSNRLKLDPQRASNLSFGQAMFSRNKSPLAISRPIPHEQTAVFQERLSTGGVRPSPSPTTLDPIGSHRKNDSGWSTYFSGNTAMDVGQNRSTIESRTSQGSVGQRGSYWPDPAAPVAKLRRANPGLTDSNGNQLERLTVRKGSPSIGYSGFGGEGHGVAVAEGIPAKISNTDSMGTAITDDYDLGHAVNHENKVGSGYPSSQPAGNYEWAFQDSSWSSPPQRPVRSPSSIYTNSICPPNNVASPPHQDWSKSSIRPVTQWPNDVTAIPTAPIFRPGTSRGPAIPARPVHPAKEIRDYYGSSKRREPSQNDMSWLNLNGNGNGNRNGNGNGNG</sequence>
<proteinExistence type="predicted"/>
<dbReference type="AlphaFoldDB" id="A0A8H7E3Q5"/>
<feature type="compositionally biased region" description="Polar residues" evidence="1">
    <location>
        <begin position="695"/>
        <end position="707"/>
    </location>
</feature>
<comment type="caution">
    <text evidence="3">The sequence shown here is derived from an EMBL/GenBank/DDBJ whole genome shotgun (WGS) entry which is preliminary data.</text>
</comment>
<feature type="region of interest" description="Disordered" evidence="1">
    <location>
        <begin position="404"/>
        <end position="470"/>
    </location>
</feature>
<keyword evidence="4" id="KW-1185">Reference proteome</keyword>
<evidence type="ECO:0000313" key="4">
    <source>
        <dbReference type="Proteomes" id="UP000606974"/>
    </source>
</evidence>
<feature type="compositionally biased region" description="Low complexity" evidence="1">
    <location>
        <begin position="336"/>
        <end position="364"/>
    </location>
</feature>
<dbReference type="Gene3D" id="2.120.10.80">
    <property type="entry name" value="Kelch-type beta propeller"/>
    <property type="match status" value="1"/>
</dbReference>
<evidence type="ECO:0008006" key="5">
    <source>
        <dbReference type="Google" id="ProtNLM"/>
    </source>
</evidence>
<dbReference type="EMBL" id="JAACFV010000108">
    <property type="protein sequence ID" value="KAF7505481.1"/>
    <property type="molecule type" value="Genomic_DNA"/>
</dbReference>
<dbReference type="InterPro" id="IPR015915">
    <property type="entry name" value="Kelch-typ_b-propeller"/>
</dbReference>
<feature type="region of interest" description="Disordered" evidence="1">
    <location>
        <begin position="333"/>
        <end position="364"/>
    </location>
</feature>
<dbReference type="SUPFAM" id="SSF117281">
    <property type="entry name" value="Kelch motif"/>
    <property type="match status" value="1"/>
</dbReference>
<feature type="region of interest" description="Disordered" evidence="1">
    <location>
        <begin position="513"/>
        <end position="533"/>
    </location>
</feature>
<feature type="compositionally biased region" description="Gly residues" evidence="1">
    <location>
        <begin position="784"/>
        <end position="797"/>
    </location>
</feature>
<keyword evidence="2" id="KW-0812">Transmembrane</keyword>
<name>A0A8H7E3Q5_9EURO</name>
<organism evidence="3 4">
    <name type="scientific">Endocarpon pusillum</name>
    <dbReference type="NCBI Taxonomy" id="364733"/>
    <lineage>
        <taxon>Eukaryota</taxon>
        <taxon>Fungi</taxon>
        <taxon>Dikarya</taxon>
        <taxon>Ascomycota</taxon>
        <taxon>Pezizomycotina</taxon>
        <taxon>Eurotiomycetes</taxon>
        <taxon>Chaetothyriomycetidae</taxon>
        <taxon>Verrucariales</taxon>
        <taxon>Verrucariaceae</taxon>
        <taxon>Endocarpon</taxon>
    </lineage>
</organism>
<feature type="compositionally biased region" description="Low complexity" evidence="1">
    <location>
        <begin position="679"/>
        <end position="694"/>
    </location>
</feature>
<dbReference type="OrthoDB" id="5352000at2759"/>
<evidence type="ECO:0000256" key="2">
    <source>
        <dbReference type="SAM" id="Phobius"/>
    </source>
</evidence>
<accession>A0A8H7E3Q5</accession>
<reference evidence="3" key="1">
    <citation type="submission" date="2020-02" db="EMBL/GenBank/DDBJ databases">
        <authorList>
            <person name="Palmer J.M."/>
        </authorList>
    </citation>
    <scope>NUCLEOTIDE SEQUENCE</scope>
    <source>
        <strain evidence="3">EPUS1.4</strain>
        <tissue evidence="3">Thallus</tissue>
    </source>
</reference>
<feature type="region of interest" description="Disordered" evidence="1">
    <location>
        <begin position="242"/>
        <end position="266"/>
    </location>
</feature>
<feature type="compositionally biased region" description="Basic and acidic residues" evidence="1">
    <location>
        <begin position="755"/>
        <end position="772"/>
    </location>
</feature>
<keyword evidence="2" id="KW-1133">Transmembrane helix</keyword>
<feature type="transmembrane region" description="Helical" evidence="2">
    <location>
        <begin position="369"/>
        <end position="393"/>
    </location>
</feature>
<gene>
    <name evidence="3" type="ORF">GJ744_000728</name>
</gene>